<organism evidence="2 3">
    <name type="scientific">Ilumatobacter coccineus (strain NBRC 103263 / KCTC 29153 / YM16-304)</name>
    <dbReference type="NCBI Taxonomy" id="1313172"/>
    <lineage>
        <taxon>Bacteria</taxon>
        <taxon>Bacillati</taxon>
        <taxon>Actinomycetota</taxon>
        <taxon>Acidimicrobiia</taxon>
        <taxon>Acidimicrobiales</taxon>
        <taxon>Ilumatobacteraceae</taxon>
        <taxon>Ilumatobacter</taxon>
    </lineage>
</organism>
<proteinExistence type="predicted"/>
<dbReference type="AlphaFoldDB" id="A0A6C7E119"/>
<dbReference type="OrthoDB" id="7068983at2"/>
<evidence type="ECO:0000313" key="3">
    <source>
        <dbReference type="Proteomes" id="UP000011863"/>
    </source>
</evidence>
<gene>
    <name evidence="2" type="ORF">YM304_06230</name>
</gene>
<dbReference type="RefSeq" id="WP_015440185.1">
    <property type="nucleotide sequence ID" value="NC_020520.1"/>
</dbReference>
<evidence type="ECO:0000259" key="1">
    <source>
        <dbReference type="Pfam" id="PF20068"/>
    </source>
</evidence>
<evidence type="ECO:0000313" key="2">
    <source>
        <dbReference type="EMBL" id="BAN00937.1"/>
    </source>
</evidence>
<dbReference type="KEGG" id="aym:YM304_06230"/>
<feature type="domain" description="Amphi-Trp" evidence="1">
    <location>
        <begin position="5"/>
        <end position="72"/>
    </location>
</feature>
<dbReference type="Proteomes" id="UP000011863">
    <property type="component" value="Chromosome"/>
</dbReference>
<sequence length="72" mass="8253">MELMEIKQEGPIGREAAAAWLRDLADSLARHNDVEFVREGLRYTIAVPSVINLEVELEVEDDETKLEIELSW</sequence>
<dbReference type="EMBL" id="AP012057">
    <property type="protein sequence ID" value="BAN00937.1"/>
    <property type="molecule type" value="Genomic_DNA"/>
</dbReference>
<name>A0A6C7E119_ILUCY</name>
<dbReference type="NCBIfam" id="TIGR04354">
    <property type="entry name" value="amphi-Trp"/>
    <property type="match status" value="1"/>
</dbReference>
<accession>A0A6C7E119</accession>
<dbReference type="InterPro" id="IPR027598">
    <property type="entry name" value="Amphi-Trp_dom"/>
</dbReference>
<protein>
    <recommendedName>
        <fullName evidence="1">Amphi-Trp domain-containing protein</fullName>
    </recommendedName>
</protein>
<keyword evidence="3" id="KW-1185">Reference proteome</keyword>
<reference evidence="2 3" key="1">
    <citation type="journal article" date="2013" name="Int. J. Syst. Evol. Microbiol.">
        <title>Ilumatobacter nonamiense sp. nov. and Ilumatobacter coccineum sp. nov., isolated from seashore sand.</title>
        <authorList>
            <person name="Matsumoto A."/>
            <person name="Kasai H."/>
            <person name="Matsuo Y."/>
            <person name="Shizuri Y."/>
            <person name="Ichikawa N."/>
            <person name="Fujita N."/>
            <person name="Omura S."/>
            <person name="Takahashi Y."/>
        </authorList>
    </citation>
    <scope>NUCLEOTIDE SEQUENCE [LARGE SCALE GENOMIC DNA]</scope>
    <source>
        <strain evidence="3">NBRC 103263 / KCTC 29153 / YM16-304</strain>
    </source>
</reference>
<dbReference type="Pfam" id="PF20068">
    <property type="entry name" value="Amphi-Trp"/>
    <property type="match status" value="1"/>
</dbReference>